<dbReference type="InterPro" id="IPR029000">
    <property type="entry name" value="Cyclophilin-like_dom_sf"/>
</dbReference>
<evidence type="ECO:0000259" key="1">
    <source>
        <dbReference type="Pfam" id="PF05913"/>
    </source>
</evidence>
<protein>
    <recommendedName>
        <fullName evidence="4">DUF871 domain-containing protein</fullName>
    </recommendedName>
</protein>
<evidence type="ECO:0000259" key="2">
    <source>
        <dbReference type="Pfam" id="PF19200"/>
    </source>
</evidence>
<proteinExistence type="predicted"/>
<gene>
    <name evidence="3" type="ORF">SDC9_26153</name>
</gene>
<accession>A0A644UN38</accession>
<name>A0A644UN38_9ZZZZ</name>
<dbReference type="AlphaFoldDB" id="A0A644UN38"/>
<organism evidence="3">
    <name type="scientific">bioreactor metagenome</name>
    <dbReference type="NCBI Taxonomy" id="1076179"/>
    <lineage>
        <taxon>unclassified sequences</taxon>
        <taxon>metagenomes</taxon>
        <taxon>ecological metagenomes</taxon>
    </lineage>
</organism>
<dbReference type="InterPro" id="IPR043797">
    <property type="entry name" value="MupG_N"/>
</dbReference>
<dbReference type="Pfam" id="PF19200">
    <property type="entry name" value="MupG_N"/>
    <property type="match status" value="1"/>
</dbReference>
<comment type="caution">
    <text evidence="3">The sequence shown here is derived from an EMBL/GenBank/DDBJ whole genome shotgun (WGS) entry which is preliminary data.</text>
</comment>
<dbReference type="Pfam" id="PF05913">
    <property type="entry name" value="MupG_C"/>
    <property type="match status" value="1"/>
</dbReference>
<dbReference type="InterPro" id="IPR013785">
    <property type="entry name" value="Aldolase_TIM"/>
</dbReference>
<dbReference type="EMBL" id="VSSQ01000135">
    <property type="protein sequence ID" value="MPL80255.1"/>
    <property type="molecule type" value="Genomic_DNA"/>
</dbReference>
<dbReference type="SUPFAM" id="SSF51445">
    <property type="entry name" value="(Trans)glycosidases"/>
    <property type="match status" value="1"/>
</dbReference>
<dbReference type="PANTHER" id="PTHR38435">
    <property type="match status" value="1"/>
</dbReference>
<feature type="domain" description="6-phospho-N-acetylmuramidase N-terminal" evidence="2">
    <location>
        <begin position="4"/>
        <end position="236"/>
    </location>
</feature>
<sequence>MINGISLYPGLDNSVEENLQLLEKAAELGIKCVFTSLHIPETDVAKLRREFRRLINRARSYNMEVISDVSPDTLKLLELEKFSLLDFYNIGITTIRLDDGYSAQEIAELSKNPQQLKIQLNASTLTEDILLTLKCAGVDFKKLDALHNFYPREGTGLGGKTLLRQNKLLHSYGIKVGAFVPSQNKKRGPLKAGLPTLESDRYLGVSLGARKLIALGVDSVFIGDSFPSTEELKELALLKADQVTMRIQVLTKNHYVKELLQQTFTARADEARDAIRAQERYGSFCGENIEPENTGERGLGSITLDNKAYGRYMGELQIIKRAQVADYRTNVIGQILPSEEFLLAFITPGRKYGFEIL</sequence>
<dbReference type="Gene3D" id="3.20.20.70">
    <property type="entry name" value="Aldolase class I"/>
    <property type="match status" value="1"/>
</dbReference>
<feature type="domain" description="6-phospho-N-acetylmuramidase C-terminal" evidence="1">
    <location>
        <begin position="244"/>
        <end position="354"/>
    </location>
</feature>
<dbReference type="PANTHER" id="PTHR38435:SF2">
    <property type="entry name" value="DUF871 DOMAIN-CONTAINING PROTEIN"/>
    <property type="match status" value="1"/>
</dbReference>
<dbReference type="Gene3D" id="2.40.100.10">
    <property type="entry name" value="Cyclophilin-like"/>
    <property type="match status" value="1"/>
</dbReference>
<dbReference type="SUPFAM" id="SSF50891">
    <property type="entry name" value="Cyclophilin-like"/>
    <property type="match status" value="1"/>
</dbReference>
<dbReference type="InterPro" id="IPR043894">
    <property type="entry name" value="MupG_C"/>
</dbReference>
<dbReference type="InterPro" id="IPR017853">
    <property type="entry name" value="GH"/>
</dbReference>
<dbReference type="InterPro" id="IPR008589">
    <property type="entry name" value="MupG"/>
</dbReference>
<reference evidence="3" key="1">
    <citation type="submission" date="2019-08" db="EMBL/GenBank/DDBJ databases">
        <authorList>
            <person name="Kucharzyk K."/>
            <person name="Murdoch R.W."/>
            <person name="Higgins S."/>
            <person name="Loffler F."/>
        </authorList>
    </citation>
    <scope>NUCLEOTIDE SEQUENCE</scope>
</reference>
<evidence type="ECO:0000313" key="3">
    <source>
        <dbReference type="EMBL" id="MPL80255.1"/>
    </source>
</evidence>
<evidence type="ECO:0008006" key="4">
    <source>
        <dbReference type="Google" id="ProtNLM"/>
    </source>
</evidence>